<protein>
    <submittedName>
        <fullName evidence="2">Uncharacterized protein</fullName>
    </submittedName>
</protein>
<dbReference type="AlphaFoldDB" id="A0A0R3WSN3"/>
<sequence>LESGSSSSEEDEDEDEEEDDEDEEGYEEEEEEGEEVESEAGELFTQRALCVYLWFDTVGSAPSAVVRSYVEVFEVCCIILDRILRLHSNETEIGKVRSITLWTGSCVPSRSGNGRHKAQVPQTANHRRGVVHHPSSQVTQPFLYVIAWHSLRILKAALNLLFVASIALISRLEKEGGECTIL</sequence>
<reference evidence="2" key="1">
    <citation type="submission" date="2017-02" db="UniProtKB">
        <authorList>
            <consortium name="WormBaseParasite"/>
        </authorList>
    </citation>
    <scope>IDENTIFICATION</scope>
</reference>
<name>A0A0R3WSN3_HYDTA</name>
<organism evidence="2">
    <name type="scientific">Hydatigena taeniaeformis</name>
    <name type="common">Feline tapeworm</name>
    <name type="synonym">Taenia taeniaeformis</name>
    <dbReference type="NCBI Taxonomy" id="6205"/>
    <lineage>
        <taxon>Eukaryota</taxon>
        <taxon>Metazoa</taxon>
        <taxon>Spiralia</taxon>
        <taxon>Lophotrochozoa</taxon>
        <taxon>Platyhelminthes</taxon>
        <taxon>Cestoda</taxon>
        <taxon>Eucestoda</taxon>
        <taxon>Cyclophyllidea</taxon>
        <taxon>Taeniidae</taxon>
        <taxon>Hydatigera</taxon>
    </lineage>
</organism>
<evidence type="ECO:0000313" key="2">
    <source>
        <dbReference type="WBParaSite" id="TTAC_0000377301-mRNA-1"/>
    </source>
</evidence>
<feature type="region of interest" description="Disordered" evidence="1">
    <location>
        <begin position="1"/>
        <end position="41"/>
    </location>
</feature>
<feature type="compositionally biased region" description="Acidic residues" evidence="1">
    <location>
        <begin position="8"/>
        <end position="40"/>
    </location>
</feature>
<dbReference type="WBParaSite" id="TTAC_0000377301-mRNA-1">
    <property type="protein sequence ID" value="TTAC_0000377301-mRNA-1"/>
    <property type="gene ID" value="TTAC_0000377301"/>
</dbReference>
<evidence type="ECO:0000256" key="1">
    <source>
        <dbReference type="SAM" id="MobiDB-lite"/>
    </source>
</evidence>
<accession>A0A0R3WSN3</accession>
<proteinExistence type="predicted"/>